<protein>
    <submittedName>
        <fullName evidence="2">Uncharacterized protein</fullName>
    </submittedName>
</protein>
<evidence type="ECO:0000313" key="2">
    <source>
        <dbReference type="EMBL" id="GAA4270167.1"/>
    </source>
</evidence>
<gene>
    <name evidence="2" type="ORF">GCM10022257_22680</name>
</gene>
<dbReference type="EMBL" id="BAABAV010000002">
    <property type="protein sequence ID" value="GAA4270167.1"/>
    <property type="molecule type" value="Genomic_DNA"/>
</dbReference>
<keyword evidence="1" id="KW-1133">Transmembrane helix</keyword>
<dbReference type="RefSeq" id="WP_139002544.1">
    <property type="nucleotide sequence ID" value="NZ_BAABAV010000002.1"/>
</dbReference>
<keyword evidence="1" id="KW-0472">Membrane</keyword>
<reference evidence="3" key="1">
    <citation type="journal article" date="2019" name="Int. J. Syst. Evol. Microbiol.">
        <title>The Global Catalogue of Microorganisms (GCM) 10K type strain sequencing project: providing services to taxonomists for standard genome sequencing and annotation.</title>
        <authorList>
            <consortium name="The Broad Institute Genomics Platform"/>
            <consortium name="The Broad Institute Genome Sequencing Center for Infectious Disease"/>
            <person name="Wu L."/>
            <person name="Ma J."/>
        </authorList>
    </citation>
    <scope>NUCLEOTIDE SEQUENCE [LARGE SCALE GENOMIC DNA]</scope>
    <source>
        <strain evidence="3">JCM 17452</strain>
    </source>
</reference>
<feature type="transmembrane region" description="Helical" evidence="1">
    <location>
        <begin position="6"/>
        <end position="22"/>
    </location>
</feature>
<dbReference type="Proteomes" id="UP001500027">
    <property type="component" value="Unassembled WGS sequence"/>
</dbReference>
<organism evidence="2 3">
    <name type="scientific">Hyunsoonleella aestuarii</name>
    <dbReference type="NCBI Taxonomy" id="912802"/>
    <lineage>
        <taxon>Bacteria</taxon>
        <taxon>Pseudomonadati</taxon>
        <taxon>Bacteroidota</taxon>
        <taxon>Flavobacteriia</taxon>
        <taxon>Flavobacteriales</taxon>
        <taxon>Flavobacteriaceae</taxon>
    </lineage>
</organism>
<accession>A0ABP8ED54</accession>
<evidence type="ECO:0000313" key="3">
    <source>
        <dbReference type="Proteomes" id="UP001500027"/>
    </source>
</evidence>
<sequence>MKKIGSIILGFIIGAFVTYYFCPRTVSEVKEAKIIKPSGVISIAEADSLNNNWTKFRKVAVDSAAKKQGRNKDNRWAAWSLDDIENYISYAKNQSDSLGYDMTGIRIYLGVYGKNAGQTKKNLTTMFMVPTGKKSVSQASSLIFQSRRDNIPIDPLNEGQGGDSSYP</sequence>
<keyword evidence="1" id="KW-0812">Transmembrane</keyword>
<proteinExistence type="predicted"/>
<keyword evidence="3" id="KW-1185">Reference proteome</keyword>
<evidence type="ECO:0000256" key="1">
    <source>
        <dbReference type="SAM" id="Phobius"/>
    </source>
</evidence>
<comment type="caution">
    <text evidence="2">The sequence shown here is derived from an EMBL/GenBank/DDBJ whole genome shotgun (WGS) entry which is preliminary data.</text>
</comment>
<name>A0ABP8ED54_9FLAO</name>